<gene>
    <name evidence="10" type="ORF">NEZAVI_LOCUS6933</name>
</gene>
<sequence>MEGNAKPQVVDREVIYNFDKERELQMMMSCFKISNSSKLKRYLGLSYALIVWLFLFYEMCAGLYSFVLIIGDKTKMLETLHMAILVFYALSHLTNKLKSDFEPVLEIFNKGFYTYEKDLDERQHEIRRNYVRNIRLVNKWLRRMTVSSGFSFLLFNTAKKYIESLYKKRPSSIPINPYLPIPFYVPFDTSSVLTFTVAYMTNVAIMYWICVVTVCIYEIYISLLKQLKAQFEILNLSISNVVDRALRRYLRGKAGPRQKVEMLYQQKEFQDCLLECLRENVRHHHVLLR</sequence>
<keyword evidence="2" id="KW-0716">Sensory transduction</keyword>
<accession>A0A9P0MNA9</accession>
<keyword evidence="5 9" id="KW-1133">Transmembrane helix</keyword>
<dbReference type="Proteomes" id="UP001152798">
    <property type="component" value="Chromosome 3"/>
</dbReference>
<evidence type="ECO:0000256" key="1">
    <source>
        <dbReference type="ARBA" id="ARBA00004141"/>
    </source>
</evidence>
<dbReference type="GO" id="GO:0007165">
    <property type="term" value="P:signal transduction"/>
    <property type="evidence" value="ECO:0007669"/>
    <property type="project" value="UniProtKB-KW"/>
</dbReference>
<reference evidence="10" key="1">
    <citation type="submission" date="2022-01" db="EMBL/GenBank/DDBJ databases">
        <authorList>
            <person name="King R."/>
        </authorList>
    </citation>
    <scope>NUCLEOTIDE SEQUENCE</scope>
</reference>
<dbReference type="GO" id="GO:0016020">
    <property type="term" value="C:membrane"/>
    <property type="evidence" value="ECO:0007669"/>
    <property type="project" value="UniProtKB-SubCell"/>
</dbReference>
<evidence type="ECO:0000256" key="9">
    <source>
        <dbReference type="SAM" id="Phobius"/>
    </source>
</evidence>
<comment type="subcellular location">
    <subcellularLocation>
        <location evidence="1">Membrane</location>
        <topology evidence="1">Multi-pass membrane protein</topology>
    </subcellularLocation>
</comment>
<dbReference type="AlphaFoldDB" id="A0A9P0MNA9"/>
<name>A0A9P0MNA9_NEZVI</name>
<evidence type="ECO:0000256" key="8">
    <source>
        <dbReference type="ARBA" id="ARBA00023224"/>
    </source>
</evidence>
<evidence type="ECO:0000256" key="6">
    <source>
        <dbReference type="ARBA" id="ARBA00023136"/>
    </source>
</evidence>
<evidence type="ECO:0000256" key="4">
    <source>
        <dbReference type="ARBA" id="ARBA00022725"/>
    </source>
</evidence>
<feature type="transmembrane region" description="Helical" evidence="9">
    <location>
        <begin position="45"/>
        <end position="70"/>
    </location>
</feature>
<feature type="transmembrane region" description="Helical" evidence="9">
    <location>
        <begin position="205"/>
        <end position="224"/>
    </location>
</feature>
<keyword evidence="7" id="KW-0675">Receptor</keyword>
<evidence type="ECO:0000313" key="11">
    <source>
        <dbReference type="Proteomes" id="UP001152798"/>
    </source>
</evidence>
<organism evidence="10 11">
    <name type="scientific">Nezara viridula</name>
    <name type="common">Southern green stink bug</name>
    <name type="synonym">Cimex viridulus</name>
    <dbReference type="NCBI Taxonomy" id="85310"/>
    <lineage>
        <taxon>Eukaryota</taxon>
        <taxon>Metazoa</taxon>
        <taxon>Ecdysozoa</taxon>
        <taxon>Arthropoda</taxon>
        <taxon>Hexapoda</taxon>
        <taxon>Insecta</taxon>
        <taxon>Pterygota</taxon>
        <taxon>Neoptera</taxon>
        <taxon>Paraneoptera</taxon>
        <taxon>Hemiptera</taxon>
        <taxon>Heteroptera</taxon>
        <taxon>Panheteroptera</taxon>
        <taxon>Pentatomomorpha</taxon>
        <taxon>Pentatomoidea</taxon>
        <taxon>Pentatomidae</taxon>
        <taxon>Pentatominae</taxon>
        <taxon>Nezara</taxon>
    </lineage>
</organism>
<evidence type="ECO:0000313" key="10">
    <source>
        <dbReference type="EMBL" id="CAH1396986.1"/>
    </source>
</evidence>
<keyword evidence="6 9" id="KW-0472">Membrane</keyword>
<dbReference type="GO" id="GO:0005549">
    <property type="term" value="F:odorant binding"/>
    <property type="evidence" value="ECO:0007669"/>
    <property type="project" value="InterPro"/>
</dbReference>
<protein>
    <recommendedName>
        <fullName evidence="12">Odorant receptor</fullName>
    </recommendedName>
</protein>
<evidence type="ECO:0008006" key="12">
    <source>
        <dbReference type="Google" id="ProtNLM"/>
    </source>
</evidence>
<evidence type="ECO:0000256" key="5">
    <source>
        <dbReference type="ARBA" id="ARBA00022989"/>
    </source>
</evidence>
<evidence type="ECO:0000256" key="3">
    <source>
        <dbReference type="ARBA" id="ARBA00022692"/>
    </source>
</evidence>
<dbReference type="Pfam" id="PF02949">
    <property type="entry name" value="7tm_6"/>
    <property type="match status" value="1"/>
</dbReference>
<keyword evidence="3 9" id="KW-0812">Transmembrane</keyword>
<evidence type="ECO:0000256" key="7">
    <source>
        <dbReference type="ARBA" id="ARBA00023170"/>
    </source>
</evidence>
<keyword evidence="8" id="KW-0807">Transducer</keyword>
<dbReference type="OrthoDB" id="6618364at2759"/>
<evidence type="ECO:0000256" key="2">
    <source>
        <dbReference type="ARBA" id="ARBA00022606"/>
    </source>
</evidence>
<dbReference type="EMBL" id="OV725079">
    <property type="protein sequence ID" value="CAH1396986.1"/>
    <property type="molecule type" value="Genomic_DNA"/>
</dbReference>
<keyword evidence="4" id="KW-0552">Olfaction</keyword>
<dbReference type="GO" id="GO:0004984">
    <property type="term" value="F:olfactory receptor activity"/>
    <property type="evidence" value="ECO:0007669"/>
    <property type="project" value="InterPro"/>
</dbReference>
<proteinExistence type="predicted"/>
<keyword evidence="11" id="KW-1185">Reference proteome</keyword>
<dbReference type="InterPro" id="IPR004117">
    <property type="entry name" value="7tm6_olfct_rcpt"/>
</dbReference>